<keyword evidence="2" id="KW-1185">Reference proteome</keyword>
<reference evidence="1" key="1">
    <citation type="submission" date="2021-01" db="EMBL/GenBank/DDBJ databases">
        <authorList>
            <consortium name="Genoscope - CEA"/>
            <person name="William W."/>
        </authorList>
    </citation>
    <scope>NUCLEOTIDE SEQUENCE</scope>
</reference>
<sequence length="185" mass="22231">MNLNRQESLQKRNPILYRPNRLYSISERHQTEDLKIFVELSGRKNSLQNQPSTFQQPNSQRIQIQKYRNLYLYDKKLFKNRRESKSSKENSHDQKQSIFSIKLQKPSSHLPQYEEMKIFKLKLMKSEFIKNKVPEIQKEVKVNYLQNAKKVSNLNLEPIKFNNKLIVLPSVRGWDNNNQSFYRSN</sequence>
<protein>
    <submittedName>
        <fullName evidence="1">Uncharacterized protein</fullName>
    </submittedName>
</protein>
<evidence type="ECO:0000313" key="1">
    <source>
        <dbReference type="EMBL" id="CAD8098598.1"/>
    </source>
</evidence>
<gene>
    <name evidence="1" type="ORF">PSON_ATCC_30995.1.T0700199</name>
</gene>
<comment type="caution">
    <text evidence="1">The sequence shown here is derived from an EMBL/GenBank/DDBJ whole genome shotgun (WGS) entry which is preliminary data.</text>
</comment>
<proteinExistence type="predicted"/>
<dbReference type="OrthoDB" id="298597at2759"/>
<organism evidence="1 2">
    <name type="scientific">Paramecium sonneborni</name>
    <dbReference type="NCBI Taxonomy" id="65129"/>
    <lineage>
        <taxon>Eukaryota</taxon>
        <taxon>Sar</taxon>
        <taxon>Alveolata</taxon>
        <taxon>Ciliophora</taxon>
        <taxon>Intramacronucleata</taxon>
        <taxon>Oligohymenophorea</taxon>
        <taxon>Peniculida</taxon>
        <taxon>Parameciidae</taxon>
        <taxon>Paramecium</taxon>
    </lineage>
</organism>
<dbReference type="AlphaFoldDB" id="A0A8S1P6J6"/>
<dbReference type="EMBL" id="CAJJDN010000070">
    <property type="protein sequence ID" value="CAD8098598.1"/>
    <property type="molecule type" value="Genomic_DNA"/>
</dbReference>
<accession>A0A8S1P6J6</accession>
<dbReference type="Proteomes" id="UP000692954">
    <property type="component" value="Unassembled WGS sequence"/>
</dbReference>
<name>A0A8S1P6J6_9CILI</name>
<evidence type="ECO:0000313" key="2">
    <source>
        <dbReference type="Proteomes" id="UP000692954"/>
    </source>
</evidence>